<proteinExistence type="predicted"/>
<dbReference type="RefSeq" id="XP_075106870.1">
    <property type="nucleotide sequence ID" value="XM_075250769.1"/>
</dbReference>
<dbReference type="Proteomes" id="UP000790787">
    <property type="component" value="Chromosome 1"/>
</dbReference>
<name>A0AC58UBL1_TOBAC</name>
<organism evidence="1 2">
    <name type="scientific">Nicotiana tabacum</name>
    <name type="common">Common tobacco</name>
    <dbReference type="NCBI Taxonomy" id="4097"/>
    <lineage>
        <taxon>Eukaryota</taxon>
        <taxon>Viridiplantae</taxon>
        <taxon>Streptophyta</taxon>
        <taxon>Embryophyta</taxon>
        <taxon>Tracheophyta</taxon>
        <taxon>Spermatophyta</taxon>
        <taxon>Magnoliopsida</taxon>
        <taxon>eudicotyledons</taxon>
        <taxon>Gunneridae</taxon>
        <taxon>Pentapetalae</taxon>
        <taxon>asterids</taxon>
        <taxon>lamiids</taxon>
        <taxon>Solanales</taxon>
        <taxon>Solanaceae</taxon>
        <taxon>Nicotianoideae</taxon>
        <taxon>Nicotianeae</taxon>
        <taxon>Nicotiana</taxon>
    </lineage>
</organism>
<reference evidence="2" key="2">
    <citation type="submission" date="2025-08" db="UniProtKB">
        <authorList>
            <consortium name="RefSeq"/>
        </authorList>
    </citation>
    <scope>IDENTIFICATION</scope>
    <source>
        <tissue evidence="2">Leaf</tissue>
    </source>
</reference>
<keyword evidence="1" id="KW-1185">Reference proteome</keyword>
<accession>A0AC58UBL1</accession>
<protein>
    <submittedName>
        <fullName evidence="2">Uncharacterized protein LOC142179882</fullName>
    </submittedName>
</protein>
<sequence length="422" mass="48594">MPNKSHKNENFEKIYADKKARRRKLYRMMQSDKKEVLLARVRANKAQTSRRQHAASSLINSSANPSSSMSANSSSEQCAPFMGYSTLYETGSTSNTNHEQYNKVSVTTQVSPQYIMLKTVPKCKFCGAKKIEYEPPAFCCRNGTVKLSSHQVPTELRNLYLGNTEESKHFRTYIRAYSNIFAFTSLGVTYDRELAKRNKDIYTFRVQGQMYHFINDLIPSNEKGRNLQLYFFDSENEMRNRMACSDKLNKCTVKSLMEILEINPYSIFLKSLINIPQLSNFYIALKCDAGLDQRIYNLLTTSEVAGICVEQDTNNCIPTPHIRIYTKSDGSQLINYYYGCYDPLQYLLLFPYGQNGWHCGIKKLKPPTTPSRTQMYCKYKQLPNVTNMTSIDGFLDMEAEVMQKGKRKREIVSCLLPTLNKR</sequence>
<evidence type="ECO:0000313" key="2">
    <source>
        <dbReference type="RefSeq" id="XP_075106870.1"/>
    </source>
</evidence>
<evidence type="ECO:0000313" key="1">
    <source>
        <dbReference type="Proteomes" id="UP000790787"/>
    </source>
</evidence>
<reference evidence="1" key="1">
    <citation type="journal article" date="2014" name="Nat. Commun.">
        <title>The tobacco genome sequence and its comparison with those of tomato and potato.</title>
        <authorList>
            <person name="Sierro N."/>
            <person name="Battey J.N."/>
            <person name="Ouadi S."/>
            <person name="Bakaher N."/>
            <person name="Bovet L."/>
            <person name="Willig A."/>
            <person name="Goepfert S."/>
            <person name="Peitsch M.C."/>
            <person name="Ivanov N.V."/>
        </authorList>
    </citation>
    <scope>NUCLEOTIDE SEQUENCE [LARGE SCALE GENOMIC DNA]</scope>
</reference>
<gene>
    <name evidence="2" type="primary">LOC142179882</name>
</gene>